<feature type="active site" description="Proton donor" evidence="2">
    <location>
        <position position="530"/>
    </location>
</feature>
<dbReference type="SUPFAM" id="SSF51905">
    <property type="entry name" value="FAD/NAD(P)-binding domain"/>
    <property type="match status" value="1"/>
</dbReference>
<accession>A0A194VZ08</accession>
<dbReference type="GO" id="GO:0050660">
    <property type="term" value="F:flavin adenine dinucleotide binding"/>
    <property type="evidence" value="ECO:0007669"/>
    <property type="project" value="InterPro"/>
</dbReference>
<reference evidence="5" key="1">
    <citation type="submission" date="2014-12" db="EMBL/GenBank/DDBJ databases">
        <title>Genome Sequence of Valsa Canker Pathogens Uncovers a Specific Adaption of Colonization on Woody Bark.</title>
        <authorList>
            <person name="Yin Z."/>
            <person name="Liu H."/>
            <person name="Gao X."/>
            <person name="Li Z."/>
            <person name="Song N."/>
            <person name="Ke X."/>
            <person name="Dai Q."/>
            <person name="Wu Y."/>
            <person name="Sun Y."/>
            <person name="Xu J.-R."/>
            <person name="Kang Z.K."/>
            <person name="Wang L."/>
            <person name="Huang L."/>
        </authorList>
    </citation>
    <scope>NUCLEOTIDE SEQUENCE [LARGE SCALE GENOMIC DNA]</scope>
    <source>
        <strain evidence="5">03-8</strain>
    </source>
</reference>
<dbReference type="EMBL" id="CM003101">
    <property type="protein sequence ID" value="KUI69030.1"/>
    <property type="molecule type" value="Genomic_DNA"/>
</dbReference>
<dbReference type="Gene3D" id="3.50.50.60">
    <property type="entry name" value="FAD/NAD(P)-binding domain"/>
    <property type="match status" value="1"/>
</dbReference>
<evidence type="ECO:0000259" key="4">
    <source>
        <dbReference type="PROSITE" id="PS00624"/>
    </source>
</evidence>
<dbReference type="OrthoDB" id="269227at2759"/>
<dbReference type="PIRSF" id="PIRSF000137">
    <property type="entry name" value="Alcohol_oxidase"/>
    <property type="match status" value="1"/>
</dbReference>
<evidence type="ECO:0000313" key="6">
    <source>
        <dbReference type="Proteomes" id="UP000078559"/>
    </source>
</evidence>
<dbReference type="SMR" id="A0A194VZ08"/>
<dbReference type="PANTHER" id="PTHR11552:SF111">
    <property type="entry name" value="GLUCOSE-METHANOL-CHOLINE OXIDOREDUCTASE N-TERMINAL DOMAIN-CONTAINING PROTEIN"/>
    <property type="match status" value="1"/>
</dbReference>
<proteinExistence type="inferred from homology"/>
<feature type="domain" description="Glucose-methanol-choline oxidoreductase N-terminal" evidence="4">
    <location>
        <begin position="300"/>
        <end position="314"/>
    </location>
</feature>
<feature type="signal peptide" evidence="3">
    <location>
        <begin position="1"/>
        <end position="24"/>
    </location>
</feature>
<feature type="active site" description="Proton acceptor" evidence="2">
    <location>
        <position position="568"/>
    </location>
</feature>
<dbReference type="InterPro" id="IPR007867">
    <property type="entry name" value="GMC_OxRtase_C"/>
</dbReference>
<dbReference type="InterPro" id="IPR036188">
    <property type="entry name" value="FAD/NAD-bd_sf"/>
</dbReference>
<feature type="chain" id="PRO_5008266916" evidence="3">
    <location>
        <begin position="25"/>
        <end position="590"/>
    </location>
</feature>
<evidence type="ECO:0000313" key="5">
    <source>
        <dbReference type="EMBL" id="KUI69030.1"/>
    </source>
</evidence>
<sequence>MARYSSLPGVLVLALSAMTHVTSAVPNKQPPPPKSLNRTADYLIVGGGPSGLVLAEQLSRNPDVKVVLLEAGPDPSLDPLVYTPAYFFETSGYFWNFSSAPDPALNGGTPNLWQGRALGGGSAVNGMGICRGASSVFDEWAEISGNQGLAWDSGMFDAFKATTHFQEDVHPADQTPVNRSSFGDGPLEITSQRFQLAIDRPFVDKLTSSLDIPEIDFMSGYGIGVTEQVGAIRASNRTRSYAWNTFGWLAVNRPNFEVRHDAWATKIGFRGKTANSVTYNNTLNNTMVTLGAKEIVVAAGAIGSPHLLMLSGVGPADQLEAVGIPVVQDSPHIGQNLMDHHVAQLVYEAAPEEGTVWQWEYNSTVRDEAQREYAANGGGLLGVPDGNVFGSFRLPDSVFDGLGDYHVNLPADRPDIIYEYTTAPLFEGLLPNIPNVSTITPFVALVQPEGRGNVTLASADYREQPVINSAYWATPEDKAAILYAYKQYREIMSSPELRPWATTELYPGANVTSDADLWAAIQTTSGSFHHPVGTVAIGSALDVNWRVKGIKGLRVVGTPAAPNIITCHTQGTAYALGYRAAVDIIAEDGL</sequence>
<keyword evidence="3" id="KW-0732">Signal</keyword>
<dbReference type="GO" id="GO:0016614">
    <property type="term" value="F:oxidoreductase activity, acting on CH-OH group of donors"/>
    <property type="evidence" value="ECO:0007669"/>
    <property type="project" value="InterPro"/>
</dbReference>
<dbReference type="Proteomes" id="UP000078559">
    <property type="component" value="Chromosome 4"/>
</dbReference>
<dbReference type="AlphaFoldDB" id="A0A194VZ08"/>
<evidence type="ECO:0000256" key="3">
    <source>
        <dbReference type="SAM" id="SignalP"/>
    </source>
</evidence>
<dbReference type="PROSITE" id="PS00624">
    <property type="entry name" value="GMC_OXRED_2"/>
    <property type="match status" value="1"/>
</dbReference>
<organism evidence="5 6">
    <name type="scientific">Cytospora mali</name>
    <name type="common">Apple Valsa canker fungus</name>
    <name type="synonym">Valsa mali</name>
    <dbReference type="NCBI Taxonomy" id="578113"/>
    <lineage>
        <taxon>Eukaryota</taxon>
        <taxon>Fungi</taxon>
        <taxon>Dikarya</taxon>
        <taxon>Ascomycota</taxon>
        <taxon>Pezizomycotina</taxon>
        <taxon>Sordariomycetes</taxon>
        <taxon>Sordariomycetidae</taxon>
        <taxon>Diaporthales</taxon>
        <taxon>Cytosporaceae</taxon>
        <taxon>Cytospora</taxon>
    </lineage>
</organism>
<comment type="similarity">
    <text evidence="1">Belongs to the GMC oxidoreductase family.</text>
</comment>
<dbReference type="Gene3D" id="3.30.560.10">
    <property type="entry name" value="Glucose Oxidase, domain 3"/>
    <property type="match status" value="1"/>
</dbReference>
<dbReference type="Pfam" id="PF05199">
    <property type="entry name" value="GMC_oxred_C"/>
    <property type="match status" value="1"/>
</dbReference>
<dbReference type="InterPro" id="IPR012132">
    <property type="entry name" value="GMC_OxRdtase"/>
</dbReference>
<evidence type="ECO:0000256" key="2">
    <source>
        <dbReference type="PIRSR" id="PIRSR000137-1"/>
    </source>
</evidence>
<gene>
    <name evidence="5" type="ORF">VM1G_03768</name>
</gene>
<dbReference type="InterPro" id="IPR000172">
    <property type="entry name" value="GMC_OxRdtase_N"/>
</dbReference>
<dbReference type="PANTHER" id="PTHR11552">
    <property type="entry name" value="GLUCOSE-METHANOL-CHOLINE GMC OXIDOREDUCTASE"/>
    <property type="match status" value="1"/>
</dbReference>
<keyword evidence="6" id="KW-1185">Reference proteome</keyword>
<dbReference type="Pfam" id="PF00732">
    <property type="entry name" value="GMC_oxred_N"/>
    <property type="match status" value="1"/>
</dbReference>
<name>A0A194VZ08_CYTMA</name>
<dbReference type="SUPFAM" id="SSF54373">
    <property type="entry name" value="FAD-linked reductases, C-terminal domain"/>
    <property type="match status" value="1"/>
</dbReference>
<protein>
    <submittedName>
        <fullName evidence="5">Oxygen-dependent choline dehydrogenase</fullName>
    </submittedName>
</protein>
<evidence type="ECO:0000256" key="1">
    <source>
        <dbReference type="ARBA" id="ARBA00010790"/>
    </source>
</evidence>